<evidence type="ECO:0000313" key="4">
    <source>
        <dbReference type="Proteomes" id="UP000235145"/>
    </source>
</evidence>
<feature type="domain" description="Urease subunit beta-alpha linker" evidence="2">
    <location>
        <begin position="206"/>
        <end position="228"/>
    </location>
</feature>
<dbReference type="NCBIfam" id="TIGR00192">
    <property type="entry name" value="urease_beta"/>
    <property type="match status" value="1"/>
</dbReference>
<dbReference type="GO" id="GO:0043419">
    <property type="term" value="P:urea catabolic process"/>
    <property type="evidence" value="ECO:0000318"/>
    <property type="project" value="GO_Central"/>
</dbReference>
<dbReference type="AlphaFoldDB" id="A0A9R1WKD2"/>
<dbReference type="Gene3D" id="2.10.150.10">
    <property type="entry name" value="Urease, beta subunit"/>
    <property type="match status" value="1"/>
</dbReference>
<dbReference type="GO" id="GO:0035550">
    <property type="term" value="C:urease complex"/>
    <property type="evidence" value="ECO:0007669"/>
    <property type="project" value="InterPro"/>
</dbReference>
<reference evidence="3 4" key="1">
    <citation type="journal article" date="2017" name="Nat. Commun.">
        <title>Genome assembly with in vitro proximity ligation data and whole-genome triplication in lettuce.</title>
        <authorList>
            <person name="Reyes-Chin-Wo S."/>
            <person name="Wang Z."/>
            <person name="Yang X."/>
            <person name="Kozik A."/>
            <person name="Arikit S."/>
            <person name="Song C."/>
            <person name="Xia L."/>
            <person name="Froenicke L."/>
            <person name="Lavelle D.O."/>
            <person name="Truco M.J."/>
            <person name="Xia R."/>
            <person name="Zhu S."/>
            <person name="Xu C."/>
            <person name="Xu H."/>
            <person name="Xu X."/>
            <person name="Cox K."/>
            <person name="Korf I."/>
            <person name="Meyers B.C."/>
            <person name="Michelmore R.W."/>
        </authorList>
    </citation>
    <scope>NUCLEOTIDE SEQUENCE [LARGE SCALE GENOMIC DNA]</scope>
    <source>
        <strain evidence="4">cv. Salinas</strain>
        <tissue evidence="3">Seedlings</tissue>
    </source>
</reference>
<organism evidence="3 4">
    <name type="scientific">Lactuca sativa</name>
    <name type="common">Garden lettuce</name>
    <dbReference type="NCBI Taxonomy" id="4236"/>
    <lineage>
        <taxon>Eukaryota</taxon>
        <taxon>Viridiplantae</taxon>
        <taxon>Streptophyta</taxon>
        <taxon>Embryophyta</taxon>
        <taxon>Tracheophyta</taxon>
        <taxon>Spermatophyta</taxon>
        <taxon>Magnoliopsida</taxon>
        <taxon>eudicotyledons</taxon>
        <taxon>Gunneridae</taxon>
        <taxon>Pentapetalae</taxon>
        <taxon>asterids</taxon>
        <taxon>campanulids</taxon>
        <taxon>Asterales</taxon>
        <taxon>Asteraceae</taxon>
        <taxon>Cichorioideae</taxon>
        <taxon>Cichorieae</taxon>
        <taxon>Lactucinae</taxon>
        <taxon>Lactuca</taxon>
    </lineage>
</organism>
<evidence type="ECO:0000313" key="3">
    <source>
        <dbReference type="EMBL" id="KAJ0226850.1"/>
    </source>
</evidence>
<dbReference type="SUPFAM" id="SSF51278">
    <property type="entry name" value="Urease, beta-subunit"/>
    <property type="match status" value="1"/>
</dbReference>
<dbReference type="Pfam" id="PF00699">
    <property type="entry name" value="Urease_beta"/>
    <property type="match status" value="1"/>
</dbReference>
<accession>A0A9R1WKD2</accession>
<dbReference type="Gene3D" id="3.30.280.10">
    <property type="entry name" value="Urease, gamma-like subunit"/>
    <property type="match status" value="1"/>
</dbReference>
<dbReference type="InterPro" id="IPR029058">
    <property type="entry name" value="AB_hydrolase_fold"/>
</dbReference>
<dbReference type="Proteomes" id="UP000235145">
    <property type="component" value="Unassembled WGS sequence"/>
</dbReference>
<dbReference type="SUPFAM" id="SSF53474">
    <property type="entry name" value="alpha/beta-Hydrolases"/>
    <property type="match status" value="1"/>
</dbReference>
<dbReference type="GO" id="GO:0016151">
    <property type="term" value="F:nickel cation binding"/>
    <property type="evidence" value="ECO:0007669"/>
    <property type="project" value="InterPro"/>
</dbReference>
<dbReference type="GO" id="GO:0009039">
    <property type="term" value="F:urease activity"/>
    <property type="evidence" value="ECO:0000318"/>
    <property type="project" value="GO_Central"/>
</dbReference>
<evidence type="ECO:0000259" key="2">
    <source>
        <dbReference type="Pfam" id="PF18473"/>
    </source>
</evidence>
<dbReference type="InterPro" id="IPR036461">
    <property type="entry name" value="Urease_betasu_sf"/>
</dbReference>
<name>A0A9R1WKD2_LACSA</name>
<dbReference type="CDD" id="cd00407">
    <property type="entry name" value="Urease_beta"/>
    <property type="match status" value="1"/>
</dbReference>
<dbReference type="PANTHER" id="PTHR33569">
    <property type="entry name" value="UREASE"/>
    <property type="match status" value="1"/>
</dbReference>
<dbReference type="InterPro" id="IPR050069">
    <property type="entry name" value="Urease_subunit"/>
</dbReference>
<dbReference type="EMBL" id="NBSK02000001">
    <property type="protein sequence ID" value="KAJ0226850.1"/>
    <property type="molecule type" value="Genomic_DNA"/>
</dbReference>
<dbReference type="Pfam" id="PF18473">
    <property type="entry name" value="Urease_linker"/>
    <property type="match status" value="1"/>
</dbReference>
<sequence length="246" mass="27051">MVYGASGGYPSQQGIIRDAQASPDHLSQRIDIDTSQLVAFGRSLGGAVGVVVTKNNLDKKLILPVCNGDSYNFHATGREDIDVEGTFPNGTKLITVDDPIFVESCKIHGELTFGHRYIMLNSRREAVVLKVTNNGDRPIQVGSHYHFIEVNPSLIFDQRKAYGMRLNIPTGTTTRFEPGDAKSVTLVKIGGMQVMESIHAIADSPVTDSNVKTVMESIRARGFGNSKDTSTKLRYQKLFLLNHNKK</sequence>
<dbReference type="SUPFAM" id="SSF54111">
    <property type="entry name" value="Urease, gamma-subunit"/>
    <property type="match status" value="1"/>
</dbReference>
<gene>
    <name evidence="3" type="ORF">LSAT_V11C100037500</name>
</gene>
<dbReference type="PANTHER" id="PTHR33569:SF1">
    <property type="entry name" value="UREASE"/>
    <property type="match status" value="1"/>
</dbReference>
<proteinExistence type="predicted"/>
<protein>
    <recommendedName>
        <fullName evidence="2">Urease subunit beta-alpha linker domain-containing protein</fullName>
    </recommendedName>
</protein>
<keyword evidence="4" id="KW-1185">Reference proteome</keyword>
<dbReference type="InterPro" id="IPR002019">
    <property type="entry name" value="Urease_beta-like"/>
</dbReference>
<dbReference type="InterPro" id="IPR036463">
    <property type="entry name" value="Urease_gamma_sf"/>
</dbReference>
<evidence type="ECO:0000256" key="1">
    <source>
        <dbReference type="ARBA" id="ARBA00022801"/>
    </source>
</evidence>
<dbReference type="InterPro" id="IPR040881">
    <property type="entry name" value="Urease_linker"/>
</dbReference>
<keyword evidence="1" id="KW-0378">Hydrolase</keyword>
<comment type="caution">
    <text evidence="3">The sequence shown here is derived from an EMBL/GenBank/DDBJ whole genome shotgun (WGS) entry which is preliminary data.</text>
</comment>